<evidence type="ECO:0000256" key="1">
    <source>
        <dbReference type="ARBA" id="ARBA00022723"/>
    </source>
</evidence>
<sequence length="578" mass="64668">MSLLFPKPSKMANKILKMCCSLCNSTKENQTRYGARCCKACSMFFKRMTESLMVKGADYLPQCNGRKLKYGKKSCSKCDKLQRFEKCLQHGMKMEKIEEFPKRIGNTEKFVAGVWQRLCENMQSSKCRNQGKAGSLSLSDQGLSDTETAVTLLSLHPTATKKPRKFRQAMAHLEVLSNFFLPRLYLNTEKAHFGSRGFSPSGCSMSSHESIHQPYQAYPVNPTVSSIQKIDGGIIIQDSDVLSGPLCSPRNSATMPIYYNPSSYSPSGLSSTEWSLSSLEPMHQPYQAYPVNPTVPSILEIDYDDRIQDYNMATGSLNGPQSLYNWMFDLWNSVKTKREKFYGSDMGITVPTQLTALSTLTSELGPVIMKCFDFDLRVLKEILATSQNCFQMPDSTPIELPRLDSNEMLEKARPGYAICTCILNTVDVIKRNKAAQTEHKELYVAPNVYLMIEQNDLDIFLDLTGIYDLTGLSSVSKDLLELMGKIRCCCERVSDTYISDQDLAKALMATFLKAILPTGDPRAALLLDPNYTGYNGACGDLETVADELLQIVQKLEALDKQGKTYTCRPPPTQEQSVL</sequence>
<keyword evidence="6" id="KW-0804">Transcription</keyword>
<dbReference type="OrthoDB" id="5849277at2759"/>
<evidence type="ECO:0000256" key="8">
    <source>
        <dbReference type="ARBA" id="ARBA00023242"/>
    </source>
</evidence>
<accession>A0A4U5M6U7</accession>
<keyword evidence="2" id="KW-0863">Zinc-finger</keyword>
<keyword evidence="7" id="KW-0675">Receptor</keyword>
<dbReference type="Gene3D" id="3.30.50.10">
    <property type="entry name" value="Erythroid Transcription Factor GATA-1, subunit A"/>
    <property type="match status" value="1"/>
</dbReference>
<evidence type="ECO:0000256" key="3">
    <source>
        <dbReference type="ARBA" id="ARBA00022833"/>
    </source>
</evidence>
<evidence type="ECO:0000256" key="7">
    <source>
        <dbReference type="ARBA" id="ARBA00023170"/>
    </source>
</evidence>
<gene>
    <name evidence="10" type="ORF">L596_025109</name>
</gene>
<evidence type="ECO:0000256" key="5">
    <source>
        <dbReference type="ARBA" id="ARBA00023125"/>
    </source>
</evidence>
<dbReference type="SMART" id="SM00399">
    <property type="entry name" value="ZnF_C4"/>
    <property type="match status" value="1"/>
</dbReference>
<organism evidence="10 11">
    <name type="scientific">Steinernema carpocapsae</name>
    <name type="common">Entomopathogenic nematode</name>
    <dbReference type="NCBI Taxonomy" id="34508"/>
    <lineage>
        <taxon>Eukaryota</taxon>
        <taxon>Metazoa</taxon>
        <taxon>Ecdysozoa</taxon>
        <taxon>Nematoda</taxon>
        <taxon>Chromadorea</taxon>
        <taxon>Rhabditida</taxon>
        <taxon>Tylenchina</taxon>
        <taxon>Panagrolaimomorpha</taxon>
        <taxon>Strongyloidoidea</taxon>
        <taxon>Steinernematidae</taxon>
        <taxon>Steinernema</taxon>
    </lineage>
</organism>
<dbReference type="PROSITE" id="PS51030">
    <property type="entry name" value="NUCLEAR_REC_DBD_2"/>
    <property type="match status" value="1"/>
</dbReference>
<dbReference type="InterPro" id="IPR001628">
    <property type="entry name" value="Znf_hrmn_rcpt"/>
</dbReference>
<dbReference type="Proteomes" id="UP000298663">
    <property type="component" value="Unassembled WGS sequence"/>
</dbReference>
<evidence type="ECO:0000256" key="6">
    <source>
        <dbReference type="ARBA" id="ARBA00023163"/>
    </source>
</evidence>
<evidence type="ECO:0000313" key="11">
    <source>
        <dbReference type="Proteomes" id="UP000298663"/>
    </source>
</evidence>
<feature type="domain" description="Nuclear receptor" evidence="9">
    <location>
        <begin position="17"/>
        <end position="99"/>
    </location>
</feature>
<dbReference type="InterPro" id="IPR013088">
    <property type="entry name" value="Znf_NHR/GATA"/>
</dbReference>
<dbReference type="GO" id="GO:0043565">
    <property type="term" value="F:sequence-specific DNA binding"/>
    <property type="evidence" value="ECO:0007669"/>
    <property type="project" value="InterPro"/>
</dbReference>
<comment type="caution">
    <text evidence="10">The sequence shown here is derived from an EMBL/GenBank/DDBJ whole genome shotgun (WGS) entry which is preliminary data.</text>
</comment>
<dbReference type="GO" id="GO:0008270">
    <property type="term" value="F:zinc ion binding"/>
    <property type="evidence" value="ECO:0007669"/>
    <property type="project" value="UniProtKB-KW"/>
</dbReference>
<dbReference type="AlphaFoldDB" id="A0A4U5M6U7"/>
<keyword evidence="8" id="KW-0539">Nucleus</keyword>
<reference evidence="10 11" key="1">
    <citation type="journal article" date="2015" name="Genome Biol.">
        <title>Comparative genomics of Steinernema reveals deeply conserved gene regulatory networks.</title>
        <authorList>
            <person name="Dillman A.R."/>
            <person name="Macchietto M."/>
            <person name="Porter C.F."/>
            <person name="Rogers A."/>
            <person name="Williams B."/>
            <person name="Antoshechkin I."/>
            <person name="Lee M.M."/>
            <person name="Goodwin Z."/>
            <person name="Lu X."/>
            <person name="Lewis E.E."/>
            <person name="Goodrich-Blair H."/>
            <person name="Stock S.P."/>
            <person name="Adams B.J."/>
            <person name="Sternberg P.W."/>
            <person name="Mortazavi A."/>
        </authorList>
    </citation>
    <scope>NUCLEOTIDE SEQUENCE [LARGE SCALE GENOMIC DNA]</scope>
    <source>
        <strain evidence="10 11">ALL</strain>
    </source>
</reference>
<name>A0A4U5M6U7_STECR</name>
<dbReference type="EMBL" id="AZBU02000009">
    <property type="protein sequence ID" value="TKR64609.1"/>
    <property type="molecule type" value="Genomic_DNA"/>
</dbReference>
<dbReference type="SUPFAM" id="SSF57716">
    <property type="entry name" value="Glucocorticoid receptor-like (DNA-binding domain)"/>
    <property type="match status" value="1"/>
</dbReference>
<keyword evidence="11" id="KW-1185">Reference proteome</keyword>
<keyword evidence="4" id="KW-0805">Transcription regulation</keyword>
<evidence type="ECO:0000313" key="10">
    <source>
        <dbReference type="EMBL" id="TKR64609.1"/>
    </source>
</evidence>
<evidence type="ECO:0000256" key="4">
    <source>
        <dbReference type="ARBA" id="ARBA00023015"/>
    </source>
</evidence>
<evidence type="ECO:0000256" key="2">
    <source>
        <dbReference type="ARBA" id="ARBA00022771"/>
    </source>
</evidence>
<keyword evidence="5" id="KW-0238">DNA-binding</keyword>
<keyword evidence="3" id="KW-0862">Zinc</keyword>
<proteinExistence type="predicted"/>
<dbReference type="GO" id="GO:0003700">
    <property type="term" value="F:DNA-binding transcription factor activity"/>
    <property type="evidence" value="ECO:0007669"/>
    <property type="project" value="InterPro"/>
</dbReference>
<reference evidence="10 11" key="2">
    <citation type="journal article" date="2019" name="G3 (Bethesda)">
        <title>Hybrid Assembly of the Genome of the Entomopathogenic Nematode Steinernema carpocapsae Identifies the X-Chromosome.</title>
        <authorList>
            <person name="Serra L."/>
            <person name="Macchietto M."/>
            <person name="Macias-Munoz A."/>
            <person name="McGill C.J."/>
            <person name="Rodriguez I.M."/>
            <person name="Rodriguez B."/>
            <person name="Murad R."/>
            <person name="Mortazavi A."/>
        </authorList>
    </citation>
    <scope>NUCLEOTIDE SEQUENCE [LARGE SCALE GENOMIC DNA]</scope>
    <source>
        <strain evidence="10 11">ALL</strain>
    </source>
</reference>
<keyword evidence="1" id="KW-0479">Metal-binding</keyword>
<protein>
    <recommendedName>
        <fullName evidence="9">Nuclear receptor domain-containing protein</fullName>
    </recommendedName>
</protein>
<evidence type="ECO:0000259" key="9">
    <source>
        <dbReference type="PROSITE" id="PS51030"/>
    </source>
</evidence>